<reference evidence="2" key="1">
    <citation type="submission" date="2021-02" db="EMBL/GenBank/DDBJ databases">
        <authorList>
            <person name="Dougan E. K."/>
            <person name="Rhodes N."/>
            <person name="Thang M."/>
            <person name="Chan C."/>
        </authorList>
    </citation>
    <scope>NUCLEOTIDE SEQUENCE</scope>
</reference>
<evidence type="ECO:0000313" key="3">
    <source>
        <dbReference type="Proteomes" id="UP000604046"/>
    </source>
</evidence>
<feature type="compositionally biased region" description="Basic residues" evidence="1">
    <location>
        <begin position="190"/>
        <end position="202"/>
    </location>
</feature>
<feature type="compositionally biased region" description="Low complexity" evidence="1">
    <location>
        <begin position="176"/>
        <end position="185"/>
    </location>
</feature>
<accession>A0A812MEY1</accession>
<name>A0A812MEY1_9DINO</name>
<proteinExistence type="predicted"/>
<dbReference type="Proteomes" id="UP000604046">
    <property type="component" value="Unassembled WGS sequence"/>
</dbReference>
<dbReference type="OrthoDB" id="10671671at2759"/>
<organism evidence="2 3">
    <name type="scientific">Symbiodinium natans</name>
    <dbReference type="NCBI Taxonomy" id="878477"/>
    <lineage>
        <taxon>Eukaryota</taxon>
        <taxon>Sar</taxon>
        <taxon>Alveolata</taxon>
        <taxon>Dinophyceae</taxon>
        <taxon>Suessiales</taxon>
        <taxon>Symbiodiniaceae</taxon>
        <taxon>Symbiodinium</taxon>
    </lineage>
</organism>
<comment type="caution">
    <text evidence="2">The sequence shown here is derived from an EMBL/GenBank/DDBJ whole genome shotgun (WGS) entry which is preliminary data.</text>
</comment>
<sequence>MRRLRHLRPRALYMSRGAIPAARGRRLAVPVLRCLRTPDSIRTFSHADAPEPPEPRGVREWVSSNCPTAACNGHRSRTREASRLGPACGFACGASMSCRLLVYKSLTASLCRLAPSAGFATSARSLDVLARCALPVTSLADLIRQLSSGERGNAAHYSLGRGRGCSFSTQARTGLPAGSAPSSESGPRRNSIKRKQAPRRRPAQWGQLVAAVLADPWQHDDQFQLLNAKRKAASLMPGLYSLAAHGALQAVQSQLLDAERVLQLYEHVEVALWEHARGRLNRSKTKAWNAAGEEPQNIRHLQPRGGDPVWVGDWVVSSRWARRSEPTLSCSASSASDVLPKGSPSFLAAFALLNTPLATTRQLLGAWRSFSAMRTPRSPVRPPTRTRTCGGGACGPMCFRLRSLRWSCILSVAAQRAFATSLLELPLHGECQGGGPEPELHEVFADSRWTAAPATSRVAPRAA</sequence>
<gene>
    <name evidence="2" type="ORF">SNAT2548_LOCUS13823</name>
</gene>
<evidence type="ECO:0000256" key="1">
    <source>
        <dbReference type="SAM" id="MobiDB-lite"/>
    </source>
</evidence>
<keyword evidence="3" id="KW-1185">Reference proteome</keyword>
<protein>
    <submittedName>
        <fullName evidence="2">Uncharacterized protein</fullName>
    </submittedName>
</protein>
<evidence type="ECO:0000313" key="2">
    <source>
        <dbReference type="EMBL" id="CAE7263130.1"/>
    </source>
</evidence>
<dbReference type="AlphaFoldDB" id="A0A812MEY1"/>
<dbReference type="EMBL" id="CAJNDS010001513">
    <property type="protein sequence ID" value="CAE7263130.1"/>
    <property type="molecule type" value="Genomic_DNA"/>
</dbReference>
<feature type="region of interest" description="Disordered" evidence="1">
    <location>
        <begin position="171"/>
        <end position="203"/>
    </location>
</feature>